<dbReference type="RefSeq" id="WP_377552929.1">
    <property type="nucleotide sequence ID" value="NZ_JBHSBN010000043.1"/>
</dbReference>
<dbReference type="InterPro" id="IPR032466">
    <property type="entry name" value="Metal_Hydrolase"/>
</dbReference>
<evidence type="ECO:0000313" key="3">
    <source>
        <dbReference type="Proteomes" id="UP001595868"/>
    </source>
</evidence>
<dbReference type="SUPFAM" id="SSF51556">
    <property type="entry name" value="Metallo-dependent hydrolases"/>
    <property type="match status" value="1"/>
</dbReference>
<keyword evidence="3" id="KW-1185">Reference proteome</keyword>
<dbReference type="PANTHER" id="PTHR43135:SF3">
    <property type="entry name" value="ALPHA-D-RIBOSE 1-METHYLPHOSPHONATE 5-TRIPHOSPHATE DIPHOSPHATASE"/>
    <property type="match status" value="1"/>
</dbReference>
<reference evidence="3" key="1">
    <citation type="journal article" date="2019" name="Int. J. Syst. Evol. Microbiol.">
        <title>The Global Catalogue of Microorganisms (GCM) 10K type strain sequencing project: providing services to taxonomists for standard genome sequencing and annotation.</title>
        <authorList>
            <consortium name="The Broad Institute Genomics Platform"/>
            <consortium name="The Broad Institute Genome Sequencing Center for Infectious Disease"/>
            <person name="Wu L."/>
            <person name="Ma J."/>
        </authorList>
    </citation>
    <scope>NUCLEOTIDE SEQUENCE [LARGE SCALE GENOMIC DNA]</scope>
    <source>
        <strain evidence="3">2902at01</strain>
    </source>
</reference>
<dbReference type="Gene3D" id="1.20.58.520">
    <property type="entry name" value="Amidohydrolase"/>
    <property type="match status" value="1"/>
</dbReference>
<dbReference type="PANTHER" id="PTHR43135">
    <property type="entry name" value="ALPHA-D-RIBOSE 1-METHYLPHOSPHONATE 5-TRIPHOSPHATE DIPHOSPHATASE"/>
    <property type="match status" value="1"/>
</dbReference>
<protein>
    <submittedName>
        <fullName evidence="2">Amidohydrolase family protein</fullName>
    </submittedName>
</protein>
<accession>A0ABV8KXQ4</accession>
<dbReference type="EMBL" id="JBHSBN010000043">
    <property type="protein sequence ID" value="MFC4110482.1"/>
    <property type="molecule type" value="Genomic_DNA"/>
</dbReference>
<sequence>MRTVIRDVRVFDGQRTVERADVFIDGDRIVEPDGRPADVQVDGAGRTLLPGLIDAHTHTFDGSLAQALAAGVTTELDMFCLPDNLARQRRLAAERDDVADLRSSGLLATAPGGHPSQLMTGLDPQALAALGDAAGAFPAVAEVADVAPFVAARVADGADYIKIVIDDGVMHGADLPVLTPEVVSALVEAAHAAGLKAIAHAITTREVTIALDAGVDGLAHVYADAGSDDPAGRRLAQRIAAEGVFVVTTLAYFEAISQGAALDHVVAGSAANAVHAAGVLHRAGVTLLAGTDATPFAPQHGTAMHRELALLVKAGLTRTEALAAATSVPARHFGLTDRGRVAPDLRADLLLVEGDPTADITATRAVVDVWRRGVRQTRQPAAADAPRN</sequence>
<dbReference type="InterPro" id="IPR011059">
    <property type="entry name" value="Metal-dep_hydrolase_composite"/>
</dbReference>
<dbReference type="Gene3D" id="2.30.40.10">
    <property type="entry name" value="Urease, subunit C, domain 1"/>
    <property type="match status" value="1"/>
</dbReference>
<organism evidence="2 3">
    <name type="scientific">Micromonospora zhanjiangensis</name>
    <dbReference type="NCBI Taxonomy" id="1522057"/>
    <lineage>
        <taxon>Bacteria</taxon>
        <taxon>Bacillati</taxon>
        <taxon>Actinomycetota</taxon>
        <taxon>Actinomycetes</taxon>
        <taxon>Micromonosporales</taxon>
        <taxon>Micromonosporaceae</taxon>
        <taxon>Micromonospora</taxon>
    </lineage>
</organism>
<dbReference type="Pfam" id="PF01979">
    <property type="entry name" value="Amidohydro_1"/>
    <property type="match status" value="1"/>
</dbReference>
<dbReference type="SUPFAM" id="SSF51338">
    <property type="entry name" value="Composite domain of metallo-dependent hydrolases"/>
    <property type="match status" value="1"/>
</dbReference>
<dbReference type="Proteomes" id="UP001595868">
    <property type="component" value="Unassembled WGS sequence"/>
</dbReference>
<proteinExistence type="predicted"/>
<dbReference type="InterPro" id="IPR051781">
    <property type="entry name" value="Metallo-dep_Hydrolase"/>
</dbReference>
<comment type="caution">
    <text evidence="2">The sequence shown here is derived from an EMBL/GenBank/DDBJ whole genome shotgun (WGS) entry which is preliminary data.</text>
</comment>
<feature type="domain" description="Amidohydrolase-related" evidence="1">
    <location>
        <begin position="47"/>
        <end position="373"/>
    </location>
</feature>
<dbReference type="Gene3D" id="3.40.50.10910">
    <property type="entry name" value="Amidohydrolase"/>
    <property type="match status" value="1"/>
</dbReference>
<evidence type="ECO:0000259" key="1">
    <source>
        <dbReference type="Pfam" id="PF01979"/>
    </source>
</evidence>
<gene>
    <name evidence="2" type="ORF">ACFOX0_31755</name>
</gene>
<name>A0ABV8KXQ4_9ACTN</name>
<dbReference type="InterPro" id="IPR006680">
    <property type="entry name" value="Amidohydro-rel"/>
</dbReference>
<dbReference type="Gene3D" id="3.30.110.90">
    <property type="entry name" value="Amidohydrolase"/>
    <property type="match status" value="1"/>
</dbReference>
<evidence type="ECO:0000313" key="2">
    <source>
        <dbReference type="EMBL" id="MFC4110482.1"/>
    </source>
</evidence>